<protein>
    <submittedName>
        <fullName evidence="2">Uncharacterized protein</fullName>
    </submittedName>
</protein>
<dbReference type="EMBL" id="DRHY01000294">
    <property type="protein sequence ID" value="HEC75205.1"/>
    <property type="molecule type" value="Genomic_DNA"/>
</dbReference>
<proteinExistence type="predicted"/>
<organism evidence="2">
    <name type="scientific">Methylophaga aminisulfidivorans</name>
    <dbReference type="NCBI Taxonomy" id="230105"/>
    <lineage>
        <taxon>Bacteria</taxon>
        <taxon>Pseudomonadati</taxon>
        <taxon>Pseudomonadota</taxon>
        <taxon>Gammaproteobacteria</taxon>
        <taxon>Thiotrichales</taxon>
        <taxon>Piscirickettsiaceae</taxon>
        <taxon>Methylophaga</taxon>
    </lineage>
</organism>
<keyword evidence="1" id="KW-1133">Transmembrane helix</keyword>
<feature type="transmembrane region" description="Helical" evidence="1">
    <location>
        <begin position="66"/>
        <end position="85"/>
    </location>
</feature>
<name>A0A7C1ZTC7_9GAMM</name>
<dbReference type="AlphaFoldDB" id="A0A7C1ZTC7"/>
<gene>
    <name evidence="2" type="ORF">ENI26_12670</name>
</gene>
<keyword evidence="1" id="KW-0812">Transmembrane</keyword>
<dbReference type="Proteomes" id="UP000886384">
    <property type="component" value="Unassembled WGS sequence"/>
</dbReference>
<comment type="caution">
    <text evidence="2">The sequence shown here is derived from an EMBL/GenBank/DDBJ whole genome shotgun (WGS) entry which is preliminary data.</text>
</comment>
<sequence length="91" mass="10056">MLIILAFYGLLCLPVIFWPAYSEGPFGIVISVPVLAVYIFHHLGMPGLLEQNGACGWGWCAPTPLGWIFIACFWLMVVGLVASFISRLKNK</sequence>
<evidence type="ECO:0000256" key="1">
    <source>
        <dbReference type="SAM" id="Phobius"/>
    </source>
</evidence>
<keyword evidence="1" id="KW-0472">Membrane</keyword>
<reference evidence="2" key="1">
    <citation type="journal article" date="2020" name="mSystems">
        <title>Genome- and Community-Level Interaction Insights into Carbon Utilization and Element Cycling Functions of Hydrothermarchaeota in Hydrothermal Sediment.</title>
        <authorList>
            <person name="Zhou Z."/>
            <person name="Liu Y."/>
            <person name="Xu W."/>
            <person name="Pan J."/>
            <person name="Luo Z.H."/>
            <person name="Li M."/>
        </authorList>
    </citation>
    <scope>NUCLEOTIDE SEQUENCE [LARGE SCALE GENOMIC DNA]</scope>
    <source>
        <strain evidence="2">HyVt-380</strain>
    </source>
</reference>
<evidence type="ECO:0000313" key="2">
    <source>
        <dbReference type="EMBL" id="HEC75205.1"/>
    </source>
</evidence>
<accession>A0A7C1ZTC7</accession>